<comment type="caution">
    <text evidence="2">The sequence shown here is derived from an EMBL/GenBank/DDBJ whole genome shotgun (WGS) entry which is preliminary data.</text>
</comment>
<dbReference type="PANTHER" id="PTHR40396">
    <property type="entry name" value="ATPASE-LIKE PROTEIN"/>
    <property type="match status" value="1"/>
</dbReference>
<dbReference type="SUPFAM" id="SSF52540">
    <property type="entry name" value="P-loop containing nucleoside triphosphate hydrolases"/>
    <property type="match status" value="1"/>
</dbReference>
<evidence type="ECO:0000313" key="2">
    <source>
        <dbReference type="EMBL" id="MFA1552581.1"/>
    </source>
</evidence>
<protein>
    <submittedName>
        <fullName evidence="2">AAA family ATPase</fullName>
    </submittedName>
</protein>
<dbReference type="PANTHER" id="PTHR40396:SF1">
    <property type="entry name" value="ATPASE AAA-TYPE CORE DOMAIN-CONTAINING PROTEIN"/>
    <property type="match status" value="1"/>
</dbReference>
<dbReference type="InterPro" id="IPR027417">
    <property type="entry name" value="P-loop_NTPase"/>
</dbReference>
<gene>
    <name evidence="2" type="ORF">SM436_02640</name>
</gene>
<feature type="domain" description="ATPase AAA-type core" evidence="1">
    <location>
        <begin position="25"/>
        <end position="209"/>
    </location>
</feature>
<evidence type="ECO:0000313" key="3">
    <source>
        <dbReference type="Proteomes" id="UP001569904"/>
    </source>
</evidence>
<name>A0ABV4QPP7_9ACTN</name>
<dbReference type="RefSeq" id="WP_371938850.1">
    <property type="nucleotide sequence ID" value="NZ_JAXCEH010000001.1"/>
</dbReference>
<evidence type="ECO:0000259" key="1">
    <source>
        <dbReference type="Pfam" id="PF13304"/>
    </source>
</evidence>
<dbReference type="Gene3D" id="3.40.50.300">
    <property type="entry name" value="P-loop containing nucleotide triphosphate hydrolases"/>
    <property type="match status" value="1"/>
</dbReference>
<accession>A0ABV4QPP7</accession>
<proteinExistence type="predicted"/>
<dbReference type="InterPro" id="IPR003959">
    <property type="entry name" value="ATPase_AAA_core"/>
</dbReference>
<organism evidence="2 3">
    <name type="scientific">Actinomadura chokoriensis</name>
    <dbReference type="NCBI Taxonomy" id="454156"/>
    <lineage>
        <taxon>Bacteria</taxon>
        <taxon>Bacillati</taxon>
        <taxon>Actinomycetota</taxon>
        <taxon>Actinomycetes</taxon>
        <taxon>Streptosporangiales</taxon>
        <taxon>Thermomonosporaceae</taxon>
        <taxon>Actinomadura</taxon>
    </lineage>
</organism>
<dbReference type="Pfam" id="PF13304">
    <property type="entry name" value="AAA_21"/>
    <property type="match status" value="1"/>
</dbReference>
<dbReference type="EMBL" id="JAXCEH010000001">
    <property type="protein sequence ID" value="MFA1552581.1"/>
    <property type="molecule type" value="Genomic_DNA"/>
</dbReference>
<dbReference type="Proteomes" id="UP001569904">
    <property type="component" value="Unassembled WGS sequence"/>
</dbReference>
<sequence>MLVQQVGQQASGVEVPPRGLRQVAKLAEPNVLFLSLAARSRQEDFQRVYDWFRRIAWRTSNGDYGALSLPAVLDDCARLADLLRAADTGIVGTEMVDESDAEYAARISRMWSGKGKPPTRQKRLHFRHQGVDGSATLALSDQSMGTQHLYRLGRLAFRSLDLGSLLVVDELDSSLHPYLAAKLINLFRDPDINTRGAQLIFTGHDVSLLGRIQGEQVLLGDNIWFTEKNECGATELFAISDFKPRGEENRERRYLAGRYGAVPRIDDELFAAALAARKEHGDVPAES</sequence>
<reference evidence="2 3" key="1">
    <citation type="submission" date="2023-11" db="EMBL/GenBank/DDBJ databases">
        <title>Actinomadura monticuli sp. nov., isolated from volcanic ash.</title>
        <authorList>
            <person name="Lee S.D."/>
            <person name="Yang H."/>
            <person name="Kim I.S."/>
        </authorList>
    </citation>
    <scope>NUCLEOTIDE SEQUENCE [LARGE SCALE GENOMIC DNA]</scope>
    <source>
        <strain evidence="2 3">DSM 45346</strain>
    </source>
</reference>
<keyword evidence="3" id="KW-1185">Reference proteome</keyword>